<dbReference type="InterPro" id="IPR037401">
    <property type="entry name" value="SnoaL-like"/>
</dbReference>
<feature type="domain" description="SnoaL-like" evidence="1">
    <location>
        <begin position="5"/>
        <end position="114"/>
    </location>
</feature>
<dbReference type="SUPFAM" id="SSF54427">
    <property type="entry name" value="NTF2-like"/>
    <property type="match status" value="1"/>
</dbReference>
<keyword evidence="3" id="KW-1185">Reference proteome</keyword>
<gene>
    <name evidence="2" type="ORF">ColLi_12945</name>
</gene>
<comment type="caution">
    <text evidence="2">The sequence shown here is derived from an EMBL/GenBank/DDBJ whole genome shotgun (WGS) entry which is preliminary data.</text>
</comment>
<proteinExistence type="predicted"/>
<organism evidence="2 3">
    <name type="scientific">Colletotrichum liriopes</name>
    <dbReference type="NCBI Taxonomy" id="708192"/>
    <lineage>
        <taxon>Eukaryota</taxon>
        <taxon>Fungi</taxon>
        <taxon>Dikarya</taxon>
        <taxon>Ascomycota</taxon>
        <taxon>Pezizomycotina</taxon>
        <taxon>Sordariomycetes</taxon>
        <taxon>Hypocreomycetidae</taxon>
        <taxon>Glomerellales</taxon>
        <taxon>Glomerellaceae</taxon>
        <taxon>Colletotrichum</taxon>
        <taxon>Colletotrichum spaethianum species complex</taxon>
    </lineage>
</organism>
<name>A0AA37H1B4_9PEZI</name>
<sequence>MQYSDYLAAYNSPEEGAEAAFFTEDLILKSPTATLQGRDKVMALLAEAHRRVKEELRPLHVLQEGNTIMSELDAAFVAHDDDPDNFFYHFKKGEARAWRFFCLYKLRDDKICEMHLAFWPDGWEIPAF</sequence>
<dbReference type="Proteomes" id="UP001055172">
    <property type="component" value="Unassembled WGS sequence"/>
</dbReference>
<reference evidence="2 3" key="1">
    <citation type="submission" date="2021-07" db="EMBL/GenBank/DDBJ databases">
        <title>Genome data of Colletotrichum spaethianum.</title>
        <authorList>
            <person name="Utami Y.D."/>
            <person name="Hiruma K."/>
        </authorList>
    </citation>
    <scope>NUCLEOTIDE SEQUENCE [LARGE SCALE GENOMIC DNA]</scope>
    <source>
        <strain evidence="2 3">MAFF 242679</strain>
    </source>
</reference>
<dbReference type="Pfam" id="PF12680">
    <property type="entry name" value="SnoaL_2"/>
    <property type="match status" value="1"/>
</dbReference>
<dbReference type="AlphaFoldDB" id="A0AA37H1B4"/>
<dbReference type="InterPro" id="IPR032710">
    <property type="entry name" value="NTF2-like_dom_sf"/>
</dbReference>
<evidence type="ECO:0000313" key="2">
    <source>
        <dbReference type="EMBL" id="GJC90107.1"/>
    </source>
</evidence>
<accession>A0AA37H1B4</accession>
<dbReference type="Gene3D" id="3.10.450.50">
    <property type="match status" value="1"/>
</dbReference>
<protein>
    <recommendedName>
        <fullName evidence="1">SnoaL-like domain-containing protein</fullName>
    </recommendedName>
</protein>
<evidence type="ECO:0000313" key="3">
    <source>
        <dbReference type="Proteomes" id="UP001055172"/>
    </source>
</evidence>
<evidence type="ECO:0000259" key="1">
    <source>
        <dbReference type="Pfam" id="PF12680"/>
    </source>
</evidence>
<dbReference type="EMBL" id="BPPX01000049">
    <property type="protein sequence ID" value="GJC90107.1"/>
    <property type="molecule type" value="Genomic_DNA"/>
</dbReference>